<comment type="caution">
    <text evidence="4">The sequence shown here is derived from an EMBL/GenBank/DDBJ whole genome shotgun (WGS) entry which is preliminary data.</text>
</comment>
<evidence type="ECO:0000256" key="2">
    <source>
        <dbReference type="PROSITE-ProRule" id="PRU00110"/>
    </source>
</evidence>
<sequence>MLASHLDPDTLASLRDCMEEEYVGLIETFLVDCEERIAALKRSVIGGDPEQVRQFAHSFKGSAGNMGAMPLAQLCRDVEEGARRRASTAELAMGISAIEREFAIVRILFKVERQRYAT</sequence>
<gene>
    <name evidence="4" type="ORF">QE440_003862</name>
</gene>
<dbReference type="PROSITE" id="PS50894">
    <property type="entry name" value="HPT"/>
    <property type="match status" value="1"/>
</dbReference>
<dbReference type="SUPFAM" id="SSF47226">
    <property type="entry name" value="Histidine-containing phosphotransfer domain, HPT domain"/>
    <property type="match status" value="1"/>
</dbReference>
<evidence type="ECO:0000259" key="3">
    <source>
        <dbReference type="PROSITE" id="PS50894"/>
    </source>
</evidence>
<keyword evidence="1" id="KW-0902">Two-component regulatory system</keyword>
<proteinExistence type="predicted"/>
<dbReference type="RefSeq" id="WP_140217332.1">
    <property type="nucleotide sequence ID" value="NZ_CP021645.1"/>
</dbReference>
<keyword evidence="2" id="KW-0597">Phosphoprotein</keyword>
<name>A0AAJ2BRC3_9PSED</name>
<evidence type="ECO:0000256" key="1">
    <source>
        <dbReference type="ARBA" id="ARBA00023012"/>
    </source>
</evidence>
<dbReference type="GO" id="GO:0000160">
    <property type="term" value="P:phosphorelay signal transduction system"/>
    <property type="evidence" value="ECO:0007669"/>
    <property type="project" value="UniProtKB-KW"/>
</dbReference>
<dbReference type="InterPro" id="IPR008207">
    <property type="entry name" value="Sig_transdc_His_kin_Hpt_dom"/>
</dbReference>
<evidence type="ECO:0000313" key="4">
    <source>
        <dbReference type="EMBL" id="MDR6236121.1"/>
    </source>
</evidence>
<protein>
    <submittedName>
        <fullName evidence="4">HPt (Histidine-containing phosphotransfer) domain-containing protein</fullName>
    </submittedName>
</protein>
<dbReference type="AlphaFoldDB" id="A0AAJ2BRC3"/>
<dbReference type="Proteomes" id="UP001268036">
    <property type="component" value="Unassembled WGS sequence"/>
</dbReference>
<dbReference type="Pfam" id="PF01627">
    <property type="entry name" value="Hpt"/>
    <property type="match status" value="1"/>
</dbReference>
<accession>A0AAJ2BRC3</accession>
<dbReference type="InterPro" id="IPR036641">
    <property type="entry name" value="HPT_dom_sf"/>
</dbReference>
<dbReference type="EMBL" id="JAVJAF010000001">
    <property type="protein sequence ID" value="MDR6236121.1"/>
    <property type="molecule type" value="Genomic_DNA"/>
</dbReference>
<feature type="modified residue" description="Phosphohistidine" evidence="2">
    <location>
        <position position="57"/>
    </location>
</feature>
<feature type="domain" description="HPt" evidence="3">
    <location>
        <begin position="18"/>
        <end position="118"/>
    </location>
</feature>
<dbReference type="CDD" id="cd00088">
    <property type="entry name" value="HPT"/>
    <property type="match status" value="1"/>
</dbReference>
<organism evidence="4 5">
    <name type="scientific">Pseudomonas oryzihabitans</name>
    <dbReference type="NCBI Taxonomy" id="47885"/>
    <lineage>
        <taxon>Bacteria</taxon>
        <taxon>Pseudomonadati</taxon>
        <taxon>Pseudomonadota</taxon>
        <taxon>Gammaproteobacteria</taxon>
        <taxon>Pseudomonadales</taxon>
        <taxon>Pseudomonadaceae</taxon>
        <taxon>Pseudomonas</taxon>
    </lineage>
</organism>
<reference evidence="4" key="1">
    <citation type="submission" date="2023-08" db="EMBL/GenBank/DDBJ databases">
        <title>Functional and genomic diversity of the sorghum phyllosphere microbiome.</title>
        <authorList>
            <person name="Shade A."/>
        </authorList>
    </citation>
    <scope>NUCLEOTIDE SEQUENCE</scope>
    <source>
        <strain evidence="4">SORGH_AS_0201</strain>
    </source>
</reference>
<evidence type="ECO:0000313" key="5">
    <source>
        <dbReference type="Proteomes" id="UP001268036"/>
    </source>
</evidence>
<dbReference type="GO" id="GO:0004672">
    <property type="term" value="F:protein kinase activity"/>
    <property type="evidence" value="ECO:0007669"/>
    <property type="project" value="UniProtKB-ARBA"/>
</dbReference>
<dbReference type="Gene3D" id="1.20.120.160">
    <property type="entry name" value="HPT domain"/>
    <property type="match status" value="1"/>
</dbReference>